<dbReference type="InterPro" id="IPR006365">
    <property type="entry name" value="Cbl_synth_CobL"/>
</dbReference>
<dbReference type="InterPro" id="IPR029063">
    <property type="entry name" value="SAM-dependent_MTases_sf"/>
</dbReference>
<keyword evidence="3 8" id="KW-0489">Methyltransferase</keyword>
<sequence>MGLSCAHDDPVAGLSAGARAALERAAVVVGSDRQRAAIAPLVPTGTEQLPIGGDLAGLDVAGDRPGPTVVLASGDPGFFGVLRAVRTRWPEPDAITVEPALSSVQAVCAAAGEPWDDAVVLSAHGRDPRPVLHACRRLAKAVVLTGPAFGPAELLGGLDARPRRAVVGERLGSTDARVHTARTPASPGPASPGPAWPAAWLDAGAWHEPNVVVLTDESPETGAGRTRSWATPERETPTAWALPEEAFDHRDGMITKAEVRALALAWLGPGLGDLVWDVGAGSGAVAVECARLGAAAVALDRDPGQVARARANAAAHGVPVDAREGAAPGALADLPDPDAVFVGGGGREIAEVVGACAARGPRVIVTAVAALERVAPAGEALTAAGYTVDGTQLQSARLAPLGEARRLSAQNPVVLVRGVVPSAGAQEVRPAGASEVRP</sequence>
<dbReference type="GO" id="GO:0008276">
    <property type="term" value="F:protein methyltransferase activity"/>
    <property type="evidence" value="ECO:0007669"/>
    <property type="project" value="InterPro"/>
</dbReference>
<dbReference type="SUPFAM" id="SSF53335">
    <property type="entry name" value="S-adenosyl-L-methionine-dependent methyltransferases"/>
    <property type="match status" value="1"/>
</dbReference>
<dbReference type="KEGG" id="erz:ER308_09775"/>
<keyword evidence="5" id="KW-0949">S-adenosyl-L-methionine</keyword>
<dbReference type="AlphaFoldDB" id="A0A411YL93"/>
<dbReference type="InterPro" id="IPR041698">
    <property type="entry name" value="Methyltransf_25"/>
</dbReference>
<evidence type="ECO:0000313" key="9">
    <source>
        <dbReference type="Proteomes" id="UP000291469"/>
    </source>
</evidence>
<dbReference type="NCBIfam" id="TIGR02469">
    <property type="entry name" value="CbiT"/>
    <property type="match status" value="1"/>
</dbReference>
<dbReference type="Gene3D" id="3.30.950.10">
    <property type="entry name" value="Methyltransferase, Cobalt-precorrin-4 Transmethylase, Domain 2"/>
    <property type="match status" value="1"/>
</dbReference>
<dbReference type="Gene3D" id="3.40.50.150">
    <property type="entry name" value="Vaccinia Virus protein VP39"/>
    <property type="match status" value="1"/>
</dbReference>
<dbReference type="NCBIfam" id="TIGR02467">
    <property type="entry name" value="CbiE"/>
    <property type="match status" value="1"/>
</dbReference>
<dbReference type="PANTHER" id="PTHR43182:SF1">
    <property type="entry name" value="COBALT-PRECORRIN-7 C(5)-METHYLTRANSFERASE"/>
    <property type="match status" value="1"/>
</dbReference>
<comment type="pathway">
    <text evidence="1">Cofactor biosynthesis; adenosylcobalamin biosynthesis.</text>
</comment>
<accession>A0A411YL93</accession>
<keyword evidence="2" id="KW-0169">Cobalamin biosynthesis</keyword>
<evidence type="ECO:0000256" key="2">
    <source>
        <dbReference type="ARBA" id="ARBA00022573"/>
    </source>
</evidence>
<dbReference type="UniPathway" id="UPA00148"/>
<name>A0A411YL93_9ACTN</name>
<organism evidence="8 9">
    <name type="scientific">Egibacter rhizosphaerae</name>
    <dbReference type="NCBI Taxonomy" id="1670831"/>
    <lineage>
        <taxon>Bacteria</taxon>
        <taxon>Bacillati</taxon>
        <taxon>Actinomycetota</taxon>
        <taxon>Nitriliruptoria</taxon>
        <taxon>Egibacterales</taxon>
        <taxon>Egibacteraceae</taxon>
        <taxon>Egibacter</taxon>
    </lineage>
</organism>
<evidence type="ECO:0000259" key="7">
    <source>
        <dbReference type="Pfam" id="PF13649"/>
    </source>
</evidence>
<dbReference type="InterPro" id="IPR014008">
    <property type="entry name" value="Cbl_synth_MTase_CbiT"/>
</dbReference>
<dbReference type="GO" id="GO:0032259">
    <property type="term" value="P:methylation"/>
    <property type="evidence" value="ECO:0007669"/>
    <property type="project" value="UniProtKB-KW"/>
</dbReference>
<dbReference type="Pfam" id="PF00590">
    <property type="entry name" value="TP_methylase"/>
    <property type="match status" value="1"/>
</dbReference>
<protein>
    <submittedName>
        <fullName evidence="8">Precorrin-6y C5,15-methyltransferase (Decarboxylating) subunit CbiE</fullName>
    </submittedName>
</protein>
<proteinExistence type="predicted"/>
<dbReference type="InterPro" id="IPR000878">
    <property type="entry name" value="4pyrrol_Mease"/>
</dbReference>
<keyword evidence="4 8" id="KW-0808">Transferase</keyword>
<feature type="domain" description="Tetrapyrrole methylase" evidence="6">
    <location>
        <begin position="13"/>
        <end position="181"/>
    </location>
</feature>
<dbReference type="InterPro" id="IPR014776">
    <property type="entry name" value="4pyrrole_Mease_sub2"/>
</dbReference>
<dbReference type="PANTHER" id="PTHR43182">
    <property type="entry name" value="COBALT-PRECORRIN-6B C(15)-METHYLTRANSFERASE (DECARBOXYLATING)"/>
    <property type="match status" value="1"/>
</dbReference>
<dbReference type="Pfam" id="PF13649">
    <property type="entry name" value="Methyltransf_25"/>
    <property type="match status" value="1"/>
</dbReference>
<dbReference type="GO" id="GO:0009236">
    <property type="term" value="P:cobalamin biosynthetic process"/>
    <property type="evidence" value="ECO:0007669"/>
    <property type="project" value="UniProtKB-UniPathway"/>
</dbReference>
<evidence type="ECO:0000256" key="3">
    <source>
        <dbReference type="ARBA" id="ARBA00022603"/>
    </source>
</evidence>
<dbReference type="EMBL" id="CP036402">
    <property type="protein sequence ID" value="QBI21984.1"/>
    <property type="molecule type" value="Genomic_DNA"/>
</dbReference>
<dbReference type="InterPro" id="IPR012818">
    <property type="entry name" value="CbiE"/>
</dbReference>
<dbReference type="InterPro" id="IPR050714">
    <property type="entry name" value="Cobalamin_biosynth_MTase"/>
</dbReference>
<keyword evidence="9" id="KW-1185">Reference proteome</keyword>
<evidence type="ECO:0000259" key="6">
    <source>
        <dbReference type="Pfam" id="PF00590"/>
    </source>
</evidence>
<gene>
    <name evidence="8" type="primary">cbiE</name>
    <name evidence="8" type="ORF">ER308_09775</name>
</gene>
<dbReference type="Proteomes" id="UP000291469">
    <property type="component" value="Chromosome"/>
</dbReference>
<evidence type="ECO:0000256" key="1">
    <source>
        <dbReference type="ARBA" id="ARBA00004953"/>
    </source>
</evidence>
<dbReference type="Gene3D" id="3.40.1010.10">
    <property type="entry name" value="Cobalt-precorrin-4 Transmethylase, Domain 1"/>
    <property type="match status" value="1"/>
</dbReference>
<evidence type="ECO:0000313" key="8">
    <source>
        <dbReference type="EMBL" id="QBI21984.1"/>
    </source>
</evidence>
<dbReference type="PIRSF" id="PIRSF036428">
    <property type="entry name" value="CobL"/>
    <property type="match status" value="1"/>
</dbReference>
<feature type="domain" description="Methyltransferase" evidence="7">
    <location>
        <begin position="275"/>
        <end position="338"/>
    </location>
</feature>
<dbReference type="OrthoDB" id="9787825at2"/>
<dbReference type="InterPro" id="IPR035996">
    <property type="entry name" value="4pyrrol_Methylase_sf"/>
</dbReference>
<evidence type="ECO:0000256" key="4">
    <source>
        <dbReference type="ARBA" id="ARBA00022679"/>
    </source>
</evidence>
<dbReference type="CDD" id="cd11644">
    <property type="entry name" value="Precorrin-6Y-MT"/>
    <property type="match status" value="1"/>
</dbReference>
<dbReference type="InterPro" id="IPR014777">
    <property type="entry name" value="4pyrrole_Mease_sub1"/>
</dbReference>
<reference evidence="8 9" key="1">
    <citation type="submission" date="2019-01" db="EMBL/GenBank/DDBJ databases">
        <title>Egibacter rhizosphaerae EGI 80759T.</title>
        <authorList>
            <person name="Chen D.-D."/>
            <person name="Tian Y."/>
            <person name="Jiao J.-Y."/>
            <person name="Zhang X.-T."/>
            <person name="Zhang Y.-G."/>
            <person name="Zhang Y."/>
            <person name="Xiao M."/>
            <person name="Shu W.-S."/>
            <person name="Li W.-J."/>
        </authorList>
    </citation>
    <scope>NUCLEOTIDE SEQUENCE [LARGE SCALE GENOMIC DNA]</scope>
    <source>
        <strain evidence="8 9">EGI 80759</strain>
    </source>
</reference>
<evidence type="ECO:0000256" key="5">
    <source>
        <dbReference type="ARBA" id="ARBA00022691"/>
    </source>
</evidence>
<dbReference type="SUPFAM" id="SSF53790">
    <property type="entry name" value="Tetrapyrrole methylase"/>
    <property type="match status" value="1"/>
</dbReference>